<proteinExistence type="predicted"/>
<protein>
    <recommendedName>
        <fullName evidence="3">Pentapeptide repeat-containing protein</fullName>
    </recommendedName>
</protein>
<name>A0A926VFU3_9CYAN</name>
<comment type="caution">
    <text evidence="1">The sequence shown here is derived from an EMBL/GenBank/DDBJ whole genome shotgun (WGS) entry which is preliminary data.</text>
</comment>
<evidence type="ECO:0008006" key="3">
    <source>
        <dbReference type="Google" id="ProtNLM"/>
    </source>
</evidence>
<gene>
    <name evidence="1" type="ORF">H6G03_17855</name>
</gene>
<organism evidence="1 2">
    <name type="scientific">Aerosakkonema funiforme FACHB-1375</name>
    <dbReference type="NCBI Taxonomy" id="2949571"/>
    <lineage>
        <taxon>Bacteria</taxon>
        <taxon>Bacillati</taxon>
        <taxon>Cyanobacteriota</taxon>
        <taxon>Cyanophyceae</taxon>
        <taxon>Oscillatoriophycideae</taxon>
        <taxon>Aerosakkonematales</taxon>
        <taxon>Aerosakkonemataceae</taxon>
        <taxon>Aerosakkonema</taxon>
    </lineage>
</organism>
<dbReference type="AlphaFoldDB" id="A0A926VFU3"/>
<reference evidence="1" key="2">
    <citation type="submission" date="2020-08" db="EMBL/GenBank/DDBJ databases">
        <authorList>
            <person name="Chen M."/>
            <person name="Teng W."/>
            <person name="Zhao L."/>
            <person name="Hu C."/>
            <person name="Zhou Y."/>
            <person name="Han B."/>
            <person name="Song L."/>
            <person name="Shu W."/>
        </authorList>
    </citation>
    <scope>NUCLEOTIDE SEQUENCE</scope>
    <source>
        <strain evidence="1">FACHB-1375</strain>
    </source>
</reference>
<sequence length="23" mass="2384">MQQTDLSAANLSGATLLLASIHK</sequence>
<evidence type="ECO:0000313" key="2">
    <source>
        <dbReference type="Proteomes" id="UP000641646"/>
    </source>
</evidence>
<dbReference type="EMBL" id="JACJPW010000044">
    <property type="protein sequence ID" value="MBD2182908.1"/>
    <property type="molecule type" value="Genomic_DNA"/>
</dbReference>
<reference evidence="1" key="1">
    <citation type="journal article" date="2015" name="ISME J.">
        <title>Draft Genome Sequence of Streptomyces incarnatus NRRL8089, which Produces the Nucleoside Antibiotic Sinefungin.</title>
        <authorList>
            <person name="Oshima K."/>
            <person name="Hattori M."/>
            <person name="Shimizu H."/>
            <person name="Fukuda K."/>
            <person name="Nemoto M."/>
            <person name="Inagaki K."/>
            <person name="Tamura T."/>
        </authorList>
    </citation>
    <scope>NUCLEOTIDE SEQUENCE</scope>
    <source>
        <strain evidence="1">FACHB-1375</strain>
    </source>
</reference>
<evidence type="ECO:0000313" key="1">
    <source>
        <dbReference type="EMBL" id="MBD2182908.1"/>
    </source>
</evidence>
<accession>A0A926VFU3</accession>
<dbReference type="Proteomes" id="UP000641646">
    <property type="component" value="Unassembled WGS sequence"/>
</dbReference>
<keyword evidence="2" id="KW-1185">Reference proteome</keyword>